<name>A0A0G4FVX3_VITBC</name>
<evidence type="ECO:0000313" key="4">
    <source>
        <dbReference type="Proteomes" id="UP000041254"/>
    </source>
</evidence>
<feature type="compositionally biased region" description="Pro residues" evidence="2">
    <location>
        <begin position="18"/>
        <end position="27"/>
    </location>
</feature>
<feature type="compositionally biased region" description="Low complexity" evidence="2">
    <location>
        <begin position="541"/>
        <end position="555"/>
    </location>
</feature>
<accession>A0A0G4FVX3</accession>
<dbReference type="InParanoid" id="A0A0G4FVX3"/>
<feature type="compositionally biased region" description="Low complexity" evidence="2">
    <location>
        <begin position="575"/>
        <end position="585"/>
    </location>
</feature>
<reference evidence="3 4" key="1">
    <citation type="submission" date="2014-11" db="EMBL/GenBank/DDBJ databases">
        <authorList>
            <person name="Zhu J."/>
            <person name="Qi W."/>
            <person name="Song R."/>
        </authorList>
    </citation>
    <scope>NUCLEOTIDE SEQUENCE [LARGE SCALE GENOMIC DNA]</scope>
</reference>
<dbReference type="Proteomes" id="UP000041254">
    <property type="component" value="Unassembled WGS sequence"/>
</dbReference>
<feature type="region of interest" description="Disordered" evidence="2">
    <location>
        <begin position="46"/>
        <end position="107"/>
    </location>
</feature>
<evidence type="ECO:0000256" key="2">
    <source>
        <dbReference type="SAM" id="MobiDB-lite"/>
    </source>
</evidence>
<evidence type="ECO:0000313" key="3">
    <source>
        <dbReference type="EMBL" id="CEM19334.1"/>
    </source>
</evidence>
<keyword evidence="1" id="KW-0175">Coiled coil</keyword>
<protein>
    <submittedName>
        <fullName evidence="3">Uncharacterized protein</fullName>
    </submittedName>
</protein>
<evidence type="ECO:0000256" key="1">
    <source>
        <dbReference type="SAM" id="Coils"/>
    </source>
</evidence>
<feature type="region of interest" description="Disordered" evidence="2">
    <location>
        <begin position="935"/>
        <end position="972"/>
    </location>
</feature>
<feature type="region of interest" description="Disordered" evidence="2">
    <location>
        <begin position="1"/>
        <end position="32"/>
    </location>
</feature>
<gene>
    <name evidence="3" type="ORF">Vbra_16394</name>
</gene>
<feature type="compositionally biased region" description="Basic residues" evidence="2">
    <location>
        <begin position="84"/>
        <end position="93"/>
    </location>
</feature>
<proteinExistence type="predicted"/>
<dbReference type="AlphaFoldDB" id="A0A0G4FVX3"/>
<feature type="region of interest" description="Disordered" evidence="2">
    <location>
        <begin position="665"/>
        <end position="692"/>
    </location>
</feature>
<keyword evidence="4" id="KW-1185">Reference proteome</keyword>
<feature type="compositionally biased region" description="Low complexity" evidence="2">
    <location>
        <begin position="949"/>
        <end position="965"/>
    </location>
</feature>
<feature type="region of interest" description="Disordered" evidence="2">
    <location>
        <begin position="784"/>
        <end position="830"/>
    </location>
</feature>
<sequence>MAWAPQHYTDASGKSPLAPGPPHPSPLSPSMLSDQAALFQKLLKQSTPPTIDPGQPAPPYTASPMAMDTPMPMYQQQQGGNMTPHHHHHHHQQQHQQPPPGHTHHKPFLMQPPAATGGMMAFPVEGSGVYVPPPLPYVPLDSFTLEQIERVWSDLNNLPYTLDPRSFEHRAVEVLRGHVDEVSGRLPYVVKVVVLGAMAVRYSHLNVEALAGEAAAIIDREFKVDASQAAVMIPLDDVVDFYESGPLALETCDDCARLRNFPYHGLRRLRHDVGEWYRQLSRDIRLGLHLILVRRCFLCGIVALWGRLSTDGLASPSYAPLLMNTILINRNESRGSRLLCASYRKEHDKGGPSETTMDGKMRVRFKICWAAASGQFVSRVWIPIGHVPLWMVIRATRAIAYTVGNPETPCLNLPSPPQLDPAKEAKNWYVMNLEKGKEVFTFNHAVTTYTHHPALGPDDTPAPSGSEKRSSRGVRGDQAAGKKPLMSPSHKTTGSSQSQHDSSSPAGSPASTVGPVFPPPGFTPTPTATTPQADIWGGQGAPSPSSLQLPSANQQTAAIWAAPSPTDRSVGMVTPSPKASPPSGSGCDTFYSLYSSGSVGFPVPPESSPSDEGWGGGTGIHRPPVMDPRGCVSSESLASRHSPAPGSVGNPIRLNLADHMSPTNRLECGTPYHQSTDSGSGDGGVSGRSFMSPTSGAVLEEAVGYLDQRLHGIMDSGNRPHGTDSGDALLAEAVSPGRCDGSTSNDMAAQNKLGEYELRVAQLTSECASKDWTIKQLQRTVDELTKDGSSKQITQQHSTHKWSRQVKGEDDDKGTPSSSTTDTASHDRGCCDPDTHIDHLSLGHFSLPSQAHAHTQQEEGAISALNQDLAAKTERVKTLEEQINKLTHRFSVCRVGSMSLNDLFVFLEDLTEEQTRLQGVQTAVFQCIEQLRESMKRQMDAEQSAAHRSQAPSTSSSPSAISPSPRGRADAP</sequence>
<feature type="region of interest" description="Disordered" evidence="2">
    <location>
        <begin position="451"/>
        <end position="585"/>
    </location>
</feature>
<dbReference type="VEuPathDB" id="CryptoDB:Vbra_16394"/>
<organism evidence="3 4">
    <name type="scientific">Vitrella brassicaformis (strain CCMP3155)</name>
    <dbReference type="NCBI Taxonomy" id="1169540"/>
    <lineage>
        <taxon>Eukaryota</taxon>
        <taxon>Sar</taxon>
        <taxon>Alveolata</taxon>
        <taxon>Colpodellida</taxon>
        <taxon>Vitrellaceae</taxon>
        <taxon>Vitrella</taxon>
    </lineage>
</organism>
<feature type="coiled-coil region" evidence="1">
    <location>
        <begin position="862"/>
        <end position="889"/>
    </location>
</feature>
<dbReference type="EMBL" id="CDMY01000510">
    <property type="protein sequence ID" value="CEM19334.1"/>
    <property type="molecule type" value="Genomic_DNA"/>
</dbReference>
<feature type="compositionally biased region" description="Low complexity" evidence="2">
    <location>
        <begin position="494"/>
        <end position="515"/>
    </location>
</feature>